<gene>
    <name evidence="2" type="ORF">HNR30_005408</name>
</gene>
<name>A0A7W0CN34_9ACTN</name>
<dbReference type="RefSeq" id="WP_181612782.1">
    <property type="nucleotide sequence ID" value="NZ_BAABAM010000005.1"/>
</dbReference>
<reference evidence="2 3" key="1">
    <citation type="submission" date="2020-07" db="EMBL/GenBank/DDBJ databases">
        <title>Genomic Encyclopedia of Type Strains, Phase IV (KMG-IV): sequencing the most valuable type-strain genomes for metagenomic binning, comparative biology and taxonomic classification.</title>
        <authorList>
            <person name="Goeker M."/>
        </authorList>
    </citation>
    <scope>NUCLEOTIDE SEQUENCE [LARGE SCALE GENOMIC DNA]</scope>
    <source>
        <strain evidence="2 3">DSM 45533</strain>
    </source>
</reference>
<dbReference type="AlphaFoldDB" id="A0A7W0CN34"/>
<dbReference type="Pfam" id="PF13462">
    <property type="entry name" value="Thioredoxin_4"/>
    <property type="match status" value="1"/>
</dbReference>
<comment type="caution">
    <text evidence="2">The sequence shown here is derived from an EMBL/GenBank/DDBJ whole genome shotgun (WGS) entry which is preliminary data.</text>
</comment>
<dbReference type="Gene3D" id="3.40.30.10">
    <property type="entry name" value="Glutaredoxin"/>
    <property type="match status" value="1"/>
</dbReference>
<evidence type="ECO:0000313" key="2">
    <source>
        <dbReference type="EMBL" id="MBA2894047.1"/>
    </source>
</evidence>
<evidence type="ECO:0000313" key="3">
    <source>
        <dbReference type="Proteomes" id="UP000530928"/>
    </source>
</evidence>
<feature type="domain" description="Thioredoxin-like fold" evidence="1">
    <location>
        <begin position="55"/>
        <end position="195"/>
    </location>
</feature>
<organism evidence="2 3">
    <name type="scientific">Nonomuraea soli</name>
    <dbReference type="NCBI Taxonomy" id="1032476"/>
    <lineage>
        <taxon>Bacteria</taxon>
        <taxon>Bacillati</taxon>
        <taxon>Actinomycetota</taxon>
        <taxon>Actinomycetes</taxon>
        <taxon>Streptosporangiales</taxon>
        <taxon>Streptosporangiaceae</taxon>
        <taxon>Nonomuraea</taxon>
    </lineage>
</organism>
<keyword evidence="3" id="KW-1185">Reference proteome</keyword>
<dbReference type="EMBL" id="JACDUR010000005">
    <property type="protein sequence ID" value="MBA2894047.1"/>
    <property type="molecule type" value="Genomic_DNA"/>
</dbReference>
<evidence type="ECO:0000259" key="1">
    <source>
        <dbReference type="Pfam" id="PF13462"/>
    </source>
</evidence>
<dbReference type="Proteomes" id="UP000530928">
    <property type="component" value="Unassembled WGS sequence"/>
</dbReference>
<accession>A0A7W0CN34</accession>
<dbReference type="GO" id="GO:0016853">
    <property type="term" value="F:isomerase activity"/>
    <property type="evidence" value="ECO:0007669"/>
    <property type="project" value="UniProtKB-KW"/>
</dbReference>
<dbReference type="CDD" id="cd02972">
    <property type="entry name" value="DsbA_family"/>
    <property type="match status" value="1"/>
</dbReference>
<dbReference type="InterPro" id="IPR012336">
    <property type="entry name" value="Thioredoxin-like_fold"/>
</dbReference>
<dbReference type="InterPro" id="IPR036249">
    <property type="entry name" value="Thioredoxin-like_sf"/>
</dbReference>
<dbReference type="SUPFAM" id="SSF52833">
    <property type="entry name" value="Thioredoxin-like"/>
    <property type="match status" value="1"/>
</dbReference>
<sequence length="218" mass="23210">MIKRVAVVVVAVAVMATVFWAGGDKAPDQAQAQTPITRQADGSLVLALPGVTQPVLDLYEDFDCPICRELHGKVNSTLLKLAAQGRLKVVFHPVTIFADEPMRSNSIRAAAAARCVPAESWLAYREQLYGMQPEPHGTASGFTLDELVAAGQKAGVRATGFDSCVRGQERAAGHLKDNPQLEGTPTVLLNGQMLGDLAFDPNALEQVVAQLGGTYLES</sequence>
<proteinExistence type="predicted"/>
<keyword evidence="2" id="KW-0413">Isomerase</keyword>
<protein>
    <submittedName>
        <fullName evidence="2">Protein-disulfide isomerase</fullName>
    </submittedName>
</protein>